<keyword evidence="3" id="KW-1185">Reference proteome</keyword>
<feature type="region of interest" description="Disordered" evidence="1">
    <location>
        <begin position="39"/>
        <end position="61"/>
    </location>
</feature>
<feature type="non-terminal residue" evidence="2">
    <location>
        <position position="61"/>
    </location>
</feature>
<gene>
    <name evidence="2" type="ORF">ASPCADRAFT_135695</name>
</gene>
<sequence length="61" mass="6914">MRPVSEHFRGQLNQSLAYHRDLVMQSPVAGMQDECRSQIQPPNISESSSHRHMARANPDAI</sequence>
<dbReference type="EMBL" id="KV907791">
    <property type="protein sequence ID" value="OOF89788.1"/>
    <property type="molecule type" value="Genomic_DNA"/>
</dbReference>
<name>A0A1R3R5N1_ASPC5</name>
<proteinExistence type="predicted"/>
<reference evidence="3" key="1">
    <citation type="journal article" date="2017" name="Genome Biol.">
        <title>Comparative genomics reveals high biological diversity and specific adaptations in the industrially and medically important fungal genus Aspergillus.</title>
        <authorList>
            <person name="de Vries R.P."/>
            <person name="Riley R."/>
            <person name="Wiebenga A."/>
            <person name="Aguilar-Osorio G."/>
            <person name="Amillis S."/>
            <person name="Uchima C.A."/>
            <person name="Anderluh G."/>
            <person name="Asadollahi M."/>
            <person name="Askin M."/>
            <person name="Barry K."/>
            <person name="Battaglia E."/>
            <person name="Bayram O."/>
            <person name="Benocci T."/>
            <person name="Braus-Stromeyer S.A."/>
            <person name="Caldana C."/>
            <person name="Canovas D."/>
            <person name="Cerqueira G.C."/>
            <person name="Chen F."/>
            <person name="Chen W."/>
            <person name="Choi C."/>
            <person name="Clum A."/>
            <person name="Dos Santos R.A."/>
            <person name="Damasio A.R."/>
            <person name="Diallinas G."/>
            <person name="Emri T."/>
            <person name="Fekete E."/>
            <person name="Flipphi M."/>
            <person name="Freyberg S."/>
            <person name="Gallo A."/>
            <person name="Gournas C."/>
            <person name="Habgood R."/>
            <person name="Hainaut M."/>
            <person name="Harispe M.L."/>
            <person name="Henrissat B."/>
            <person name="Hilden K.S."/>
            <person name="Hope R."/>
            <person name="Hossain A."/>
            <person name="Karabika E."/>
            <person name="Karaffa L."/>
            <person name="Karanyi Z."/>
            <person name="Krasevec N."/>
            <person name="Kuo A."/>
            <person name="Kusch H."/>
            <person name="LaButti K."/>
            <person name="Lagendijk E.L."/>
            <person name="Lapidus A."/>
            <person name="Levasseur A."/>
            <person name="Lindquist E."/>
            <person name="Lipzen A."/>
            <person name="Logrieco A.F."/>
            <person name="MacCabe A."/>
            <person name="Maekelae M.R."/>
            <person name="Malavazi I."/>
            <person name="Melin P."/>
            <person name="Meyer V."/>
            <person name="Mielnichuk N."/>
            <person name="Miskei M."/>
            <person name="Molnar A.P."/>
            <person name="Mule G."/>
            <person name="Ngan C.Y."/>
            <person name="Orejas M."/>
            <person name="Orosz E."/>
            <person name="Ouedraogo J.P."/>
            <person name="Overkamp K.M."/>
            <person name="Park H.-S."/>
            <person name="Perrone G."/>
            <person name="Piumi F."/>
            <person name="Punt P.J."/>
            <person name="Ram A.F."/>
            <person name="Ramon A."/>
            <person name="Rauscher S."/>
            <person name="Record E."/>
            <person name="Riano-Pachon D.M."/>
            <person name="Robert V."/>
            <person name="Roehrig J."/>
            <person name="Ruller R."/>
            <person name="Salamov A."/>
            <person name="Salih N.S."/>
            <person name="Samson R.A."/>
            <person name="Sandor E."/>
            <person name="Sanguinetti M."/>
            <person name="Schuetze T."/>
            <person name="Sepcic K."/>
            <person name="Shelest E."/>
            <person name="Sherlock G."/>
            <person name="Sophianopoulou V."/>
            <person name="Squina F.M."/>
            <person name="Sun H."/>
            <person name="Susca A."/>
            <person name="Todd R.B."/>
            <person name="Tsang A."/>
            <person name="Unkles S.E."/>
            <person name="van de Wiele N."/>
            <person name="van Rossen-Uffink D."/>
            <person name="Oliveira J.V."/>
            <person name="Vesth T.C."/>
            <person name="Visser J."/>
            <person name="Yu J.-H."/>
            <person name="Zhou M."/>
            <person name="Andersen M.R."/>
            <person name="Archer D.B."/>
            <person name="Baker S.E."/>
            <person name="Benoit I."/>
            <person name="Brakhage A.A."/>
            <person name="Braus G.H."/>
            <person name="Fischer R."/>
            <person name="Frisvad J.C."/>
            <person name="Goldman G.H."/>
            <person name="Houbraken J."/>
            <person name="Oakley B."/>
            <person name="Pocsi I."/>
            <person name="Scazzocchio C."/>
            <person name="Seiboth B."/>
            <person name="vanKuyk P.A."/>
            <person name="Wortman J."/>
            <person name="Dyer P.S."/>
            <person name="Grigoriev I.V."/>
        </authorList>
    </citation>
    <scope>NUCLEOTIDE SEQUENCE [LARGE SCALE GENOMIC DNA]</scope>
    <source>
        <strain evidence="3">ITEM 5010</strain>
    </source>
</reference>
<evidence type="ECO:0000256" key="1">
    <source>
        <dbReference type="SAM" id="MobiDB-lite"/>
    </source>
</evidence>
<dbReference type="AlphaFoldDB" id="A0A1R3R5N1"/>
<evidence type="ECO:0000313" key="3">
    <source>
        <dbReference type="Proteomes" id="UP000188318"/>
    </source>
</evidence>
<accession>A0A1R3R5N1</accession>
<dbReference type="Proteomes" id="UP000188318">
    <property type="component" value="Unassembled WGS sequence"/>
</dbReference>
<protein>
    <submittedName>
        <fullName evidence="2">Uncharacterized protein</fullName>
    </submittedName>
</protein>
<dbReference type="VEuPathDB" id="FungiDB:ASPCADRAFT_135695"/>
<evidence type="ECO:0000313" key="2">
    <source>
        <dbReference type="EMBL" id="OOF89788.1"/>
    </source>
</evidence>
<organism evidence="2 3">
    <name type="scientific">Aspergillus carbonarius (strain ITEM 5010)</name>
    <dbReference type="NCBI Taxonomy" id="602072"/>
    <lineage>
        <taxon>Eukaryota</taxon>
        <taxon>Fungi</taxon>
        <taxon>Dikarya</taxon>
        <taxon>Ascomycota</taxon>
        <taxon>Pezizomycotina</taxon>
        <taxon>Eurotiomycetes</taxon>
        <taxon>Eurotiomycetidae</taxon>
        <taxon>Eurotiales</taxon>
        <taxon>Aspergillaceae</taxon>
        <taxon>Aspergillus</taxon>
        <taxon>Aspergillus subgen. Circumdati</taxon>
    </lineage>
</organism>